<evidence type="ECO:0000256" key="1">
    <source>
        <dbReference type="ARBA" id="ARBA00004651"/>
    </source>
</evidence>
<evidence type="ECO:0000313" key="8">
    <source>
        <dbReference type="EMBL" id="AGX42953.1"/>
    </source>
</evidence>
<feature type="domain" description="Major facilitator superfamily (MFS) profile" evidence="7">
    <location>
        <begin position="7"/>
        <end position="390"/>
    </location>
</feature>
<dbReference type="GO" id="GO:0005886">
    <property type="term" value="C:plasma membrane"/>
    <property type="evidence" value="ECO:0007669"/>
    <property type="project" value="UniProtKB-SubCell"/>
</dbReference>
<dbReference type="Gene3D" id="1.20.1250.20">
    <property type="entry name" value="MFS general substrate transporter like domains"/>
    <property type="match status" value="2"/>
</dbReference>
<feature type="transmembrane region" description="Helical" evidence="6">
    <location>
        <begin position="43"/>
        <end position="64"/>
    </location>
</feature>
<protein>
    <submittedName>
        <fullName evidence="8">MFS-type transporter YhjX</fullName>
    </submittedName>
</protein>
<dbReference type="GeneID" id="55474433"/>
<dbReference type="RefSeq" id="WP_022745930.1">
    <property type="nucleotide sequence ID" value="NC_022571.1"/>
</dbReference>
<keyword evidence="2" id="KW-0813">Transport</keyword>
<dbReference type="PROSITE" id="PS50850">
    <property type="entry name" value="MFS"/>
    <property type="match status" value="1"/>
</dbReference>
<feature type="transmembrane region" description="Helical" evidence="6">
    <location>
        <begin position="280"/>
        <end position="298"/>
    </location>
</feature>
<dbReference type="GO" id="GO:0022857">
    <property type="term" value="F:transmembrane transporter activity"/>
    <property type="evidence" value="ECO:0007669"/>
    <property type="project" value="InterPro"/>
</dbReference>
<keyword evidence="3 6" id="KW-0812">Transmembrane</keyword>
<name>U5MR31_CLOSA</name>
<feature type="transmembrane region" description="Helical" evidence="6">
    <location>
        <begin position="165"/>
        <end position="184"/>
    </location>
</feature>
<accession>U5MR31</accession>
<feature type="transmembrane region" description="Helical" evidence="6">
    <location>
        <begin position="100"/>
        <end position="120"/>
    </location>
</feature>
<evidence type="ECO:0000313" key="9">
    <source>
        <dbReference type="Proteomes" id="UP000017118"/>
    </source>
</evidence>
<sequence length="405" mass="43363">MKKTHENRWLIVLGTVIAQLGLGTIYTWSLFNQPLVDKFGWQLSKVTITFSITSFALAFATLAGGKLQEKLGIRKLISISGLILGIGLILTSRVTSLAMLYITAGIIVGAADGIAYLTSLSNCIKWFPEKKGLISGISVGAYGTGSLIFKYINGSLINSNGVSEAFLYWGIIAMILVVIGAQLLKDAPILSSITTNNSNEKDFSVTEMLRTKEAYFLFLIFFTACMSGLYLIGIVKDIGVQLAGLTPAVAANAVAMVAIFNTAGRIILGALSDKLGRLNIIIFTLAVITVSVFVLSFVHLNFVIFFACVASIAFCFGGNITVFPTIVGDFFGSKNQTKNYGIIYQGFGLGALSGSFIATLAGGFIPTFIIVGNLCIVSIILTSMMNSTKLNTCFEQTNKLLKKVS</sequence>
<dbReference type="eggNOG" id="COG2223">
    <property type="taxonomic scope" value="Bacteria"/>
</dbReference>
<keyword evidence="5 6" id="KW-0472">Membrane</keyword>
<dbReference type="Proteomes" id="UP000017118">
    <property type="component" value="Chromosome"/>
</dbReference>
<feature type="transmembrane region" description="Helical" evidence="6">
    <location>
        <begin position="9"/>
        <end position="31"/>
    </location>
</feature>
<evidence type="ECO:0000256" key="2">
    <source>
        <dbReference type="ARBA" id="ARBA00022448"/>
    </source>
</evidence>
<comment type="subcellular location">
    <subcellularLocation>
        <location evidence="1">Cell membrane</location>
        <topology evidence="1">Multi-pass membrane protein</topology>
    </subcellularLocation>
</comment>
<dbReference type="FunFam" id="1.20.1250.20:FF:000194">
    <property type="entry name" value="Inner membrane protein yhjX"/>
    <property type="match status" value="1"/>
</dbReference>
<evidence type="ECO:0000256" key="3">
    <source>
        <dbReference type="ARBA" id="ARBA00022692"/>
    </source>
</evidence>
<evidence type="ECO:0000256" key="6">
    <source>
        <dbReference type="SAM" id="Phobius"/>
    </source>
</evidence>
<dbReference type="FunFam" id="1.20.1250.20:FF:000166">
    <property type="entry name" value="Inner membrane protein YhjX"/>
    <property type="match status" value="1"/>
</dbReference>
<feature type="transmembrane region" description="Helical" evidence="6">
    <location>
        <begin position="364"/>
        <end position="382"/>
    </location>
</feature>
<evidence type="ECO:0000256" key="5">
    <source>
        <dbReference type="ARBA" id="ARBA00023136"/>
    </source>
</evidence>
<feature type="transmembrane region" description="Helical" evidence="6">
    <location>
        <begin position="214"/>
        <end position="235"/>
    </location>
</feature>
<dbReference type="PANTHER" id="PTHR11360">
    <property type="entry name" value="MONOCARBOXYLATE TRANSPORTER"/>
    <property type="match status" value="1"/>
</dbReference>
<keyword evidence="4 6" id="KW-1133">Transmembrane helix</keyword>
<feature type="transmembrane region" description="Helical" evidence="6">
    <location>
        <begin position="76"/>
        <end position="94"/>
    </location>
</feature>
<gene>
    <name evidence="8" type="primary">yhjX</name>
    <name evidence="8" type="ORF">CLSA_c19690</name>
</gene>
<dbReference type="InterPro" id="IPR020846">
    <property type="entry name" value="MFS_dom"/>
</dbReference>
<dbReference type="SUPFAM" id="SSF103473">
    <property type="entry name" value="MFS general substrate transporter"/>
    <property type="match status" value="1"/>
</dbReference>
<feature type="transmembrane region" description="Helical" evidence="6">
    <location>
        <begin position="247"/>
        <end position="268"/>
    </location>
</feature>
<feature type="transmembrane region" description="Helical" evidence="6">
    <location>
        <begin position="304"/>
        <end position="327"/>
    </location>
</feature>
<dbReference type="KEGG" id="csb:CLSA_c19690"/>
<dbReference type="InterPro" id="IPR011701">
    <property type="entry name" value="MFS"/>
</dbReference>
<reference evidence="8 9" key="1">
    <citation type="journal article" date="2013" name="Genome Announc.">
        <title>Complete Genome Sequence of the Solvent Producer Clostridium saccharobutylicum NCP262 (DSM 13864).</title>
        <authorList>
            <person name="Poehlein A."/>
            <person name="Hartwich K."/>
            <person name="Krabben P."/>
            <person name="Ehrenreich A."/>
            <person name="Liebl W."/>
            <person name="Durre P."/>
            <person name="Gottschalk G."/>
            <person name="Daniel R."/>
        </authorList>
    </citation>
    <scope>NUCLEOTIDE SEQUENCE [LARGE SCALE GENOMIC DNA]</scope>
    <source>
        <strain evidence="8">DSM 13864</strain>
    </source>
</reference>
<dbReference type="AlphaFoldDB" id="U5MR31"/>
<dbReference type="InterPro" id="IPR050327">
    <property type="entry name" value="Proton-linked_MCT"/>
</dbReference>
<dbReference type="InterPro" id="IPR036259">
    <property type="entry name" value="MFS_trans_sf"/>
</dbReference>
<dbReference type="OrthoDB" id="9793415at2"/>
<dbReference type="PATRIC" id="fig|1345695.10.peg.2454"/>
<organism evidence="8 9">
    <name type="scientific">Clostridium saccharobutylicum DSM 13864</name>
    <dbReference type="NCBI Taxonomy" id="1345695"/>
    <lineage>
        <taxon>Bacteria</taxon>
        <taxon>Bacillati</taxon>
        <taxon>Bacillota</taxon>
        <taxon>Clostridia</taxon>
        <taxon>Eubacteriales</taxon>
        <taxon>Clostridiaceae</taxon>
        <taxon>Clostridium</taxon>
    </lineage>
</organism>
<dbReference type="Pfam" id="PF07690">
    <property type="entry name" value="MFS_1"/>
    <property type="match status" value="1"/>
</dbReference>
<feature type="transmembrane region" description="Helical" evidence="6">
    <location>
        <begin position="339"/>
        <end position="358"/>
    </location>
</feature>
<keyword evidence="9" id="KW-1185">Reference proteome</keyword>
<dbReference type="CDD" id="cd17353">
    <property type="entry name" value="MFS_OFA_like"/>
    <property type="match status" value="1"/>
</dbReference>
<evidence type="ECO:0000256" key="4">
    <source>
        <dbReference type="ARBA" id="ARBA00022989"/>
    </source>
</evidence>
<dbReference type="EMBL" id="CP006721">
    <property type="protein sequence ID" value="AGX42953.1"/>
    <property type="molecule type" value="Genomic_DNA"/>
</dbReference>
<evidence type="ECO:0000259" key="7">
    <source>
        <dbReference type="PROSITE" id="PS50850"/>
    </source>
</evidence>
<feature type="transmembrane region" description="Helical" evidence="6">
    <location>
        <begin position="132"/>
        <end position="153"/>
    </location>
</feature>
<proteinExistence type="predicted"/>
<dbReference type="HOGENOM" id="CLU_001265_59_7_9"/>
<dbReference type="PANTHER" id="PTHR11360:SF317">
    <property type="entry name" value="MAJOR FACILITATOR SUPERFAMILY (MFS) PROFILE DOMAIN-CONTAINING PROTEIN-RELATED"/>
    <property type="match status" value="1"/>
</dbReference>